<proteinExistence type="predicted"/>
<dbReference type="EMBL" id="CP012752">
    <property type="protein sequence ID" value="ALG15560.1"/>
    <property type="molecule type" value="Genomic_DNA"/>
</dbReference>
<evidence type="ECO:0000313" key="5">
    <source>
        <dbReference type="Proteomes" id="UP000063699"/>
    </source>
</evidence>
<dbReference type="InterPro" id="IPR000182">
    <property type="entry name" value="GNAT_dom"/>
</dbReference>
<accession>A0A0N9I637</accession>
<evidence type="ECO:0000313" key="4">
    <source>
        <dbReference type="EMBL" id="ALG15560.1"/>
    </source>
</evidence>
<evidence type="ECO:0000259" key="3">
    <source>
        <dbReference type="PROSITE" id="PS51186"/>
    </source>
</evidence>
<keyword evidence="2" id="KW-0012">Acyltransferase</keyword>
<dbReference type="Gene3D" id="3.40.630.30">
    <property type="match status" value="1"/>
</dbReference>
<reference evidence="4 5" key="1">
    <citation type="submission" date="2015-07" db="EMBL/GenBank/DDBJ databases">
        <title>Genome sequencing of Kibdelosporangium phytohabitans.</title>
        <authorList>
            <person name="Qin S."/>
            <person name="Xing K."/>
        </authorList>
    </citation>
    <scope>NUCLEOTIDE SEQUENCE [LARGE SCALE GENOMIC DNA]</scope>
    <source>
        <strain evidence="4 5">KLBMP1111</strain>
    </source>
</reference>
<keyword evidence="5" id="KW-1185">Reference proteome</keyword>
<sequence>MRERTADDVDACVKAVAEVHAADRYPTNWPAEPAGWLNPDGLVGSWVAESDGVVLGHVALQQGHGPCAVPAVLDAAGVEPARLAAVARLFVVPAARRQGVAAALMDAVGEEAAQRGLRLVLDTVGHAPAALAFYERTGWRRVLSQTASWTRPGGGEVTMHYYLGPDRVETATR</sequence>
<dbReference type="PROSITE" id="PS51186">
    <property type="entry name" value="GNAT"/>
    <property type="match status" value="1"/>
</dbReference>
<evidence type="ECO:0000256" key="2">
    <source>
        <dbReference type="ARBA" id="ARBA00023315"/>
    </source>
</evidence>
<dbReference type="GO" id="GO:0016747">
    <property type="term" value="F:acyltransferase activity, transferring groups other than amino-acyl groups"/>
    <property type="evidence" value="ECO:0007669"/>
    <property type="project" value="InterPro"/>
</dbReference>
<dbReference type="PANTHER" id="PTHR43877:SF2">
    <property type="entry name" value="AMINOALKYLPHOSPHONATE N-ACETYLTRANSFERASE-RELATED"/>
    <property type="match status" value="1"/>
</dbReference>
<dbReference type="STRING" id="860235.AOZ06_45565"/>
<gene>
    <name evidence="4" type="ORF">AOZ06_45565</name>
</gene>
<organism evidence="4 5">
    <name type="scientific">Kibdelosporangium phytohabitans</name>
    <dbReference type="NCBI Taxonomy" id="860235"/>
    <lineage>
        <taxon>Bacteria</taxon>
        <taxon>Bacillati</taxon>
        <taxon>Actinomycetota</taxon>
        <taxon>Actinomycetes</taxon>
        <taxon>Pseudonocardiales</taxon>
        <taxon>Pseudonocardiaceae</taxon>
        <taxon>Kibdelosporangium</taxon>
    </lineage>
</organism>
<protein>
    <recommendedName>
        <fullName evidence="3">N-acetyltransferase domain-containing protein</fullName>
    </recommendedName>
</protein>
<dbReference type="Proteomes" id="UP000063699">
    <property type="component" value="Chromosome"/>
</dbReference>
<dbReference type="KEGG" id="kphy:AOZ06_45565"/>
<feature type="domain" description="N-acetyltransferase" evidence="3">
    <location>
        <begin position="1"/>
        <end position="164"/>
    </location>
</feature>
<evidence type="ECO:0000256" key="1">
    <source>
        <dbReference type="ARBA" id="ARBA00022679"/>
    </source>
</evidence>
<dbReference type="AlphaFoldDB" id="A0A0N9I637"/>
<dbReference type="Pfam" id="PF00583">
    <property type="entry name" value="Acetyltransf_1"/>
    <property type="match status" value="1"/>
</dbReference>
<dbReference type="InterPro" id="IPR016181">
    <property type="entry name" value="Acyl_CoA_acyltransferase"/>
</dbReference>
<keyword evidence="1" id="KW-0808">Transferase</keyword>
<dbReference type="InterPro" id="IPR050832">
    <property type="entry name" value="Bact_Acetyltransf"/>
</dbReference>
<dbReference type="CDD" id="cd04301">
    <property type="entry name" value="NAT_SF"/>
    <property type="match status" value="1"/>
</dbReference>
<name>A0A0N9I637_9PSEU</name>
<dbReference type="SUPFAM" id="SSF55729">
    <property type="entry name" value="Acyl-CoA N-acyltransferases (Nat)"/>
    <property type="match status" value="1"/>
</dbReference>
<dbReference type="PANTHER" id="PTHR43877">
    <property type="entry name" value="AMINOALKYLPHOSPHONATE N-ACETYLTRANSFERASE-RELATED-RELATED"/>
    <property type="match status" value="1"/>
</dbReference>